<gene>
    <name evidence="3" type="ORF">F4U95_12145</name>
    <name evidence="2" type="ORF">F4U96_13975</name>
</gene>
<dbReference type="GO" id="GO:0008081">
    <property type="term" value="F:phosphoric diester hydrolase activity"/>
    <property type="evidence" value="ECO:0007669"/>
    <property type="project" value="InterPro"/>
</dbReference>
<dbReference type="Gene3D" id="3.20.20.190">
    <property type="entry name" value="Phosphatidylinositol (PI) phosphodiesterase"/>
    <property type="match status" value="1"/>
</dbReference>
<dbReference type="PANTHER" id="PTHR46211">
    <property type="entry name" value="GLYCEROPHOSPHORYL DIESTER PHOSPHODIESTERASE"/>
    <property type="match status" value="1"/>
</dbReference>
<feature type="domain" description="GP-PDE" evidence="1">
    <location>
        <begin position="11"/>
        <end position="243"/>
    </location>
</feature>
<dbReference type="Pfam" id="PF03009">
    <property type="entry name" value="GDPD"/>
    <property type="match status" value="1"/>
</dbReference>
<proteinExistence type="predicted"/>
<dbReference type="RefSeq" id="WP_150425856.1">
    <property type="nucleotide sequence ID" value="NZ_VYQA01000008.1"/>
</dbReference>
<dbReference type="EMBL" id="VYQB01000010">
    <property type="protein sequence ID" value="KAA9015310.1"/>
    <property type="molecule type" value="Genomic_DNA"/>
</dbReference>
<evidence type="ECO:0000313" key="5">
    <source>
        <dbReference type="Proteomes" id="UP000326364"/>
    </source>
</evidence>
<dbReference type="PANTHER" id="PTHR46211:SF1">
    <property type="entry name" value="GLYCEROPHOSPHODIESTER PHOSPHODIESTERASE, CYTOPLASMIC"/>
    <property type="match status" value="1"/>
</dbReference>
<name>A0A5J5I234_9SPHN</name>
<reference evidence="4 5" key="1">
    <citation type="submission" date="2019-09" db="EMBL/GenBank/DDBJ databases">
        <authorList>
            <person name="Feng G."/>
        </authorList>
    </citation>
    <scope>NUCLEOTIDE SEQUENCE [LARGE SCALE GENOMIC DNA]</scope>
    <source>
        <strain evidence="3 4">KACC 19283</strain>
        <strain evidence="2 5">KACC 19284</strain>
    </source>
</reference>
<dbReference type="InterPro" id="IPR017946">
    <property type="entry name" value="PLC-like_Pdiesterase_TIM-brl"/>
</dbReference>
<dbReference type="InterPro" id="IPR030395">
    <property type="entry name" value="GP_PDE_dom"/>
</dbReference>
<protein>
    <submittedName>
        <fullName evidence="3">Glycerophosphodiester phosphodiesterase</fullName>
    </submittedName>
</protein>
<dbReference type="SUPFAM" id="SSF51695">
    <property type="entry name" value="PLC-like phosphodiesterases"/>
    <property type="match status" value="1"/>
</dbReference>
<accession>A0A5J5I234</accession>
<evidence type="ECO:0000313" key="2">
    <source>
        <dbReference type="EMBL" id="KAA9015310.1"/>
    </source>
</evidence>
<evidence type="ECO:0000313" key="4">
    <source>
        <dbReference type="Proteomes" id="UP000325933"/>
    </source>
</evidence>
<keyword evidence="5" id="KW-1185">Reference proteome</keyword>
<sequence length="243" mass="26331">MSKRTPDWLTARPFAHRGLHGQTDGQRLSENGMAAFDAAIAKGYGIECDVRASRDGVAFVFHDTALTRMTGRDAAVAALDAAILDQITLPDGGTIPRLSALLARCGGRTPLLVEIKADGRRVEAVCAAVARDLAAWPGAPVAVMSFNPWAVRWFLRQRVGQVHGLVLTQQGKGRLRGAIERALALWLSKPDFLACDIRDLPSRLSRHAQTKGTPVLTWTVRSAAEQAIAAAHADQIIFERPRD</sequence>
<dbReference type="Proteomes" id="UP000325933">
    <property type="component" value="Unassembled WGS sequence"/>
</dbReference>
<dbReference type="AlphaFoldDB" id="A0A5J5I234"/>
<comment type="caution">
    <text evidence="3">The sequence shown here is derived from an EMBL/GenBank/DDBJ whole genome shotgun (WGS) entry which is preliminary data.</text>
</comment>
<evidence type="ECO:0000313" key="3">
    <source>
        <dbReference type="EMBL" id="KAA9029274.1"/>
    </source>
</evidence>
<evidence type="ECO:0000259" key="1">
    <source>
        <dbReference type="PROSITE" id="PS51704"/>
    </source>
</evidence>
<dbReference type="GO" id="GO:0006629">
    <property type="term" value="P:lipid metabolic process"/>
    <property type="evidence" value="ECO:0007669"/>
    <property type="project" value="InterPro"/>
</dbReference>
<organism evidence="3 4">
    <name type="scientific">Sphingobium limneticum</name>
    <dbReference type="NCBI Taxonomy" id="1007511"/>
    <lineage>
        <taxon>Bacteria</taxon>
        <taxon>Pseudomonadati</taxon>
        <taxon>Pseudomonadota</taxon>
        <taxon>Alphaproteobacteria</taxon>
        <taxon>Sphingomonadales</taxon>
        <taxon>Sphingomonadaceae</taxon>
        <taxon>Sphingobium</taxon>
    </lineage>
</organism>
<dbReference type="PROSITE" id="PS51704">
    <property type="entry name" value="GP_PDE"/>
    <property type="match status" value="1"/>
</dbReference>
<dbReference type="EMBL" id="VYQA01000008">
    <property type="protein sequence ID" value="KAA9029274.1"/>
    <property type="molecule type" value="Genomic_DNA"/>
</dbReference>
<dbReference type="Proteomes" id="UP000326364">
    <property type="component" value="Unassembled WGS sequence"/>
</dbReference>